<evidence type="ECO:0000256" key="13">
    <source>
        <dbReference type="ARBA" id="ARBA00074912"/>
    </source>
</evidence>
<reference evidence="16" key="2">
    <citation type="submission" date="2025-08" db="UniProtKB">
        <authorList>
            <consortium name="Ensembl"/>
        </authorList>
    </citation>
    <scope>IDENTIFICATION</scope>
</reference>
<dbReference type="NCBIfam" id="TIGR03413">
    <property type="entry name" value="GSH_gloB"/>
    <property type="match status" value="1"/>
</dbReference>
<comment type="subcellular location">
    <subcellularLocation>
        <location evidence="3">Cell membrane</location>
        <topology evidence="3">Peripheral membrane protein</topology>
    </subcellularLocation>
    <subcellularLocation>
        <location evidence="2">Mitochondrion</location>
    </subcellularLocation>
</comment>
<evidence type="ECO:0000256" key="12">
    <source>
        <dbReference type="ARBA" id="ARBA00055224"/>
    </source>
</evidence>
<sequence length="372" mass="39653">APAAAERGGPSAACSWRVASSCSSESGTASTRAPGSGTSSTASSCAGLGIATPKATPERSPASSTVSSGRPRPATAPGCAHPPHLSPPVDGLPALLPHPHLYSPGVKVLPIPVLSDNYSYLIIDTQARLAVAVDPSDPQAVQASIEKEGVNLVAILCTHKHWDHSGGNRDLSRRHQDCRVYGSPQDNIPYLTHPLCHQDVVSVGRLQIQALATPGHTQGHLVYLLDGEPYEGPSCLFSGDLLFLSGCGRTFEGTAETMLSSLDTVLGLGDDTLLWPGHEYAEENLGFAGVVEPENLARERKMQWVQRQRMERKSTCPSTLGEERSYNPFLRTHCLVLQEALGPSPGPTGDDGCSRAQLLERLRQLKDLHKSK</sequence>
<keyword evidence="8" id="KW-0862">Zinc</keyword>
<dbReference type="InterPro" id="IPR035680">
    <property type="entry name" value="Clx_II_MBL"/>
</dbReference>
<dbReference type="PANTHER" id="PTHR11935">
    <property type="entry name" value="BETA LACTAMASE DOMAIN"/>
    <property type="match status" value="1"/>
</dbReference>
<dbReference type="Pfam" id="PF16123">
    <property type="entry name" value="HAGH_C"/>
    <property type="match status" value="1"/>
</dbReference>
<dbReference type="Ensembl" id="ENSCHIT00010017708.1">
    <property type="protein sequence ID" value="ENSCHIP00010012505.1"/>
    <property type="gene ID" value="ENSCHIG00010009255.1"/>
</dbReference>
<feature type="compositionally biased region" description="Low complexity" evidence="14">
    <location>
        <begin position="24"/>
        <end position="47"/>
    </location>
</feature>
<dbReference type="AlphaFoldDB" id="A0A8C2P1J7"/>
<evidence type="ECO:0000256" key="10">
    <source>
        <dbReference type="ARBA" id="ARBA00023136"/>
    </source>
</evidence>
<dbReference type="PANTHER" id="PTHR11935:SF116">
    <property type="entry name" value="HYDROLASE PNKD-RELATED"/>
    <property type="match status" value="1"/>
</dbReference>
<reference evidence="16" key="1">
    <citation type="submission" date="2019-03" db="EMBL/GenBank/DDBJ databases">
        <title>Genome sequencing and reference-guided assembly of Black Bengal Goat (Capra hircus).</title>
        <authorList>
            <person name="Siddiki A.Z."/>
            <person name="Baten A."/>
            <person name="Billah M."/>
            <person name="Alam M.A.U."/>
            <person name="Shawrob K.S.M."/>
            <person name="Saha S."/>
            <person name="Chowdhury M."/>
            <person name="Rahman A.H."/>
            <person name="Stear M."/>
            <person name="Miah G."/>
            <person name="Das G.B."/>
            <person name="Hossain M.M."/>
            <person name="Kumkum M."/>
            <person name="Islam M.S."/>
            <person name="Mollah A.M."/>
            <person name="Ahsan A."/>
            <person name="Tusar F."/>
            <person name="Khan M.K.I."/>
        </authorList>
    </citation>
    <scope>NUCLEOTIDE SEQUENCE [LARGE SCALE GENOMIC DNA]</scope>
</reference>
<dbReference type="HAMAP" id="MF_01374">
    <property type="entry name" value="Glyoxalase_2"/>
    <property type="match status" value="1"/>
</dbReference>
<feature type="region of interest" description="Disordered" evidence="14">
    <location>
        <begin position="24"/>
        <end position="86"/>
    </location>
</feature>
<feature type="domain" description="Metallo-beta-lactamase" evidence="15">
    <location>
        <begin position="116"/>
        <end position="278"/>
    </location>
</feature>
<keyword evidence="9" id="KW-0496">Mitochondrion</keyword>
<dbReference type="FunFam" id="3.60.15.10:FF:000015">
    <property type="entry name" value="probable hydrolase PNKD isoform X1"/>
    <property type="match status" value="1"/>
</dbReference>
<evidence type="ECO:0000256" key="1">
    <source>
        <dbReference type="ARBA" id="ARBA00001947"/>
    </source>
</evidence>
<keyword evidence="5" id="KW-1003">Cell membrane</keyword>
<comment type="function">
    <text evidence="12">Probable thioesterase that may play a role in cellular detoxification processes; it likely acts on a yet-unknown alpha-hydroxythioester substrate. In vitro, it is able to catalyze the hydrolysis of S-D-lactoyl-glutathione to form glutathione and D-lactic acid at very low rate, though this reaction is not physiologically relevant in vivo.</text>
</comment>
<dbReference type="InterPro" id="IPR017782">
    <property type="entry name" value="Hydroxyacylglutathione_Hdrlase"/>
</dbReference>
<name>A0A8C2P1J7_CAPHI</name>
<evidence type="ECO:0000256" key="11">
    <source>
        <dbReference type="ARBA" id="ARBA00050395"/>
    </source>
</evidence>
<keyword evidence="6" id="KW-0479">Metal-binding</keyword>
<dbReference type="InterPro" id="IPR036866">
    <property type="entry name" value="RibonucZ/Hydroxyglut_hydro"/>
</dbReference>
<comment type="catalytic activity">
    <reaction evidence="11">
        <text>a thioester + H2O = a thiol + a carboxylate + H(+)</text>
        <dbReference type="Rhea" id="RHEA:82919"/>
        <dbReference type="ChEBI" id="CHEBI:15377"/>
        <dbReference type="ChEBI" id="CHEBI:15378"/>
        <dbReference type="ChEBI" id="CHEBI:29067"/>
        <dbReference type="ChEBI" id="CHEBI:29256"/>
        <dbReference type="ChEBI" id="CHEBI:51277"/>
    </reaction>
</comment>
<dbReference type="CDD" id="cd07723">
    <property type="entry name" value="hydroxyacylglutathione_hydrolase_MBL-fold"/>
    <property type="match status" value="1"/>
</dbReference>
<dbReference type="SUPFAM" id="SSF56281">
    <property type="entry name" value="Metallo-hydrolase/oxidoreductase"/>
    <property type="match status" value="1"/>
</dbReference>
<keyword evidence="7" id="KW-0378">Hydrolase</keyword>
<evidence type="ECO:0000256" key="5">
    <source>
        <dbReference type="ARBA" id="ARBA00022475"/>
    </source>
</evidence>
<comment type="similarity">
    <text evidence="4">Belongs to the metallo-beta-lactamase superfamily. Glyoxalase II family.</text>
</comment>
<organism evidence="16">
    <name type="scientific">Capra hircus</name>
    <name type="common">Goat</name>
    <dbReference type="NCBI Taxonomy" id="9925"/>
    <lineage>
        <taxon>Eukaryota</taxon>
        <taxon>Metazoa</taxon>
        <taxon>Chordata</taxon>
        <taxon>Craniata</taxon>
        <taxon>Vertebrata</taxon>
        <taxon>Euteleostomi</taxon>
        <taxon>Mammalia</taxon>
        <taxon>Eutheria</taxon>
        <taxon>Laurasiatheria</taxon>
        <taxon>Artiodactyla</taxon>
        <taxon>Ruminantia</taxon>
        <taxon>Pecora</taxon>
        <taxon>Bovidae</taxon>
        <taxon>Caprinae</taxon>
        <taxon>Capra</taxon>
    </lineage>
</organism>
<dbReference type="InterPro" id="IPR001279">
    <property type="entry name" value="Metallo-B-lactamas"/>
</dbReference>
<evidence type="ECO:0000256" key="4">
    <source>
        <dbReference type="ARBA" id="ARBA00006759"/>
    </source>
</evidence>
<dbReference type="InterPro" id="IPR032282">
    <property type="entry name" value="HAGH_C"/>
</dbReference>
<evidence type="ECO:0000256" key="3">
    <source>
        <dbReference type="ARBA" id="ARBA00004202"/>
    </source>
</evidence>
<dbReference type="GO" id="GO:0019243">
    <property type="term" value="P:methylglyoxal catabolic process to D-lactate via S-lactoyl-glutathione"/>
    <property type="evidence" value="ECO:0007669"/>
    <property type="project" value="InterPro"/>
</dbReference>
<keyword evidence="10" id="KW-0472">Membrane</keyword>
<accession>A0A8C2P1J7</accession>
<dbReference type="GO" id="GO:0005886">
    <property type="term" value="C:plasma membrane"/>
    <property type="evidence" value="ECO:0007669"/>
    <property type="project" value="UniProtKB-SubCell"/>
</dbReference>
<evidence type="ECO:0000256" key="2">
    <source>
        <dbReference type="ARBA" id="ARBA00004173"/>
    </source>
</evidence>
<dbReference type="Pfam" id="PF00753">
    <property type="entry name" value="Lactamase_B"/>
    <property type="match status" value="1"/>
</dbReference>
<evidence type="ECO:0000313" key="16">
    <source>
        <dbReference type="Ensembl" id="ENSCHIP00010012505.1"/>
    </source>
</evidence>
<evidence type="ECO:0000256" key="7">
    <source>
        <dbReference type="ARBA" id="ARBA00022801"/>
    </source>
</evidence>
<comment type="cofactor">
    <cofactor evidence="1">
        <name>Zn(2+)</name>
        <dbReference type="ChEBI" id="CHEBI:29105"/>
    </cofactor>
</comment>
<evidence type="ECO:0000256" key="9">
    <source>
        <dbReference type="ARBA" id="ARBA00023128"/>
    </source>
</evidence>
<dbReference type="SMART" id="SM00849">
    <property type="entry name" value="Lactamase_B"/>
    <property type="match status" value="1"/>
</dbReference>
<dbReference type="Gene3D" id="3.60.15.10">
    <property type="entry name" value="Ribonuclease Z/Hydroxyacylglutathione hydrolase-like"/>
    <property type="match status" value="1"/>
</dbReference>
<gene>
    <name evidence="16" type="primary">PNKD</name>
</gene>
<dbReference type="GO" id="GO:0046872">
    <property type="term" value="F:metal ion binding"/>
    <property type="evidence" value="ECO:0007669"/>
    <property type="project" value="UniProtKB-KW"/>
</dbReference>
<evidence type="ECO:0000256" key="6">
    <source>
        <dbReference type="ARBA" id="ARBA00022723"/>
    </source>
</evidence>
<proteinExistence type="inferred from homology"/>
<evidence type="ECO:0000259" key="15">
    <source>
        <dbReference type="SMART" id="SM00849"/>
    </source>
</evidence>
<protein>
    <recommendedName>
        <fullName evidence="13">Probable thioesterase PNKD</fullName>
    </recommendedName>
</protein>
<dbReference type="GO" id="GO:0005739">
    <property type="term" value="C:mitochondrion"/>
    <property type="evidence" value="ECO:0007669"/>
    <property type="project" value="UniProtKB-SubCell"/>
</dbReference>
<evidence type="ECO:0000256" key="8">
    <source>
        <dbReference type="ARBA" id="ARBA00022833"/>
    </source>
</evidence>
<evidence type="ECO:0000256" key="14">
    <source>
        <dbReference type="SAM" id="MobiDB-lite"/>
    </source>
</evidence>
<dbReference type="GO" id="GO:0046929">
    <property type="term" value="P:negative regulation of neurotransmitter secretion"/>
    <property type="evidence" value="ECO:0007669"/>
    <property type="project" value="UniProtKB-ARBA"/>
</dbReference>
<dbReference type="GO" id="GO:0004416">
    <property type="term" value="F:hydroxyacylglutathione hydrolase activity"/>
    <property type="evidence" value="ECO:0007669"/>
    <property type="project" value="InterPro"/>
</dbReference>